<dbReference type="SUPFAM" id="SSF81660">
    <property type="entry name" value="Metal cation-transporting ATPase, ATP-binding domain N"/>
    <property type="match status" value="1"/>
</dbReference>
<keyword evidence="14" id="KW-1185">Reference proteome</keyword>
<keyword evidence="3 10" id="KW-0812">Transmembrane</keyword>
<feature type="region of interest" description="Disordered" evidence="11">
    <location>
        <begin position="1"/>
        <end position="89"/>
    </location>
</feature>
<name>A0ABP0QNP1_9DINO</name>
<evidence type="ECO:0000259" key="12">
    <source>
        <dbReference type="PROSITE" id="PS50846"/>
    </source>
</evidence>
<evidence type="ECO:0000256" key="4">
    <source>
        <dbReference type="ARBA" id="ARBA00022723"/>
    </source>
</evidence>
<dbReference type="InterPro" id="IPR001757">
    <property type="entry name" value="P_typ_ATPase"/>
</dbReference>
<feature type="compositionally biased region" description="Basic and acidic residues" evidence="11">
    <location>
        <begin position="1088"/>
        <end position="1103"/>
    </location>
</feature>
<dbReference type="InterPro" id="IPR023299">
    <property type="entry name" value="ATPase_P-typ_cyto_dom_N"/>
</dbReference>
<comment type="caution">
    <text evidence="13">The sequence shown here is derived from an EMBL/GenBank/DDBJ whole genome shotgun (WGS) entry which is preliminary data.</text>
</comment>
<evidence type="ECO:0000256" key="11">
    <source>
        <dbReference type="SAM" id="MobiDB-lite"/>
    </source>
</evidence>
<dbReference type="NCBIfam" id="TIGR01494">
    <property type="entry name" value="ATPase_P-type"/>
    <property type="match status" value="2"/>
</dbReference>
<dbReference type="SUPFAM" id="SSF56784">
    <property type="entry name" value="HAD-like"/>
    <property type="match status" value="1"/>
</dbReference>
<accession>A0ABP0QNP1</accession>
<comment type="similarity">
    <text evidence="2 10">Belongs to the cation transport ATPase (P-type) (TC 3.A.3) family. Type IB subfamily.</text>
</comment>
<dbReference type="Pfam" id="PF00122">
    <property type="entry name" value="E1-E2_ATPase"/>
    <property type="match status" value="1"/>
</dbReference>
<dbReference type="InterPro" id="IPR023298">
    <property type="entry name" value="ATPase_P-typ_TM_dom_sf"/>
</dbReference>
<organism evidence="13 14">
    <name type="scientific">Durusdinium trenchii</name>
    <dbReference type="NCBI Taxonomy" id="1381693"/>
    <lineage>
        <taxon>Eukaryota</taxon>
        <taxon>Sar</taxon>
        <taxon>Alveolata</taxon>
        <taxon>Dinophyceae</taxon>
        <taxon>Suessiales</taxon>
        <taxon>Symbiodiniaceae</taxon>
        <taxon>Durusdinium</taxon>
    </lineage>
</organism>
<dbReference type="InterPro" id="IPR008250">
    <property type="entry name" value="ATPase_P-typ_transduc_dom_A_sf"/>
</dbReference>
<dbReference type="InterPro" id="IPR027256">
    <property type="entry name" value="P-typ_ATPase_IB"/>
</dbReference>
<dbReference type="InterPro" id="IPR044492">
    <property type="entry name" value="P_typ_ATPase_HD_dom"/>
</dbReference>
<protein>
    <recommendedName>
        <fullName evidence="12">HMA domain-containing protein</fullName>
    </recommendedName>
</protein>
<keyword evidence="5 10" id="KW-0547">Nucleotide-binding</keyword>
<keyword evidence="7" id="KW-1278">Translocase</keyword>
<evidence type="ECO:0000256" key="3">
    <source>
        <dbReference type="ARBA" id="ARBA00022692"/>
    </source>
</evidence>
<dbReference type="InterPro" id="IPR036412">
    <property type="entry name" value="HAD-like_sf"/>
</dbReference>
<dbReference type="PANTHER" id="PTHR48085">
    <property type="entry name" value="CADMIUM/ZINC-TRANSPORTING ATPASE HMA2-RELATED"/>
    <property type="match status" value="1"/>
</dbReference>
<feature type="transmembrane region" description="Helical" evidence="10">
    <location>
        <begin position="433"/>
        <end position="453"/>
    </location>
</feature>
<proteinExistence type="inferred from homology"/>
<evidence type="ECO:0000256" key="9">
    <source>
        <dbReference type="ARBA" id="ARBA00023136"/>
    </source>
</evidence>
<dbReference type="SUPFAM" id="SSF81653">
    <property type="entry name" value="Calcium ATPase, transduction domain A"/>
    <property type="match status" value="1"/>
</dbReference>
<evidence type="ECO:0000313" key="13">
    <source>
        <dbReference type="EMBL" id="CAK9089837.1"/>
    </source>
</evidence>
<keyword evidence="4 10" id="KW-0479">Metal-binding</keyword>
<dbReference type="InterPro" id="IPR051014">
    <property type="entry name" value="Cation_Transport_ATPase_IB"/>
</dbReference>
<evidence type="ECO:0000256" key="7">
    <source>
        <dbReference type="ARBA" id="ARBA00022967"/>
    </source>
</evidence>
<dbReference type="SFLD" id="SFLDG00002">
    <property type="entry name" value="C1.7:_P-type_atpase_like"/>
    <property type="match status" value="1"/>
</dbReference>
<keyword evidence="6 10" id="KW-0067">ATP-binding</keyword>
<dbReference type="Gene3D" id="3.30.70.100">
    <property type="match status" value="1"/>
</dbReference>
<comment type="subcellular location">
    <subcellularLocation>
        <location evidence="1">Membrane</location>
        <topology evidence="1">Multi-pass membrane protein</topology>
    </subcellularLocation>
</comment>
<dbReference type="Pfam" id="PF00702">
    <property type="entry name" value="Hydrolase"/>
    <property type="match status" value="1"/>
</dbReference>
<dbReference type="InterPro" id="IPR018303">
    <property type="entry name" value="ATPase_P-typ_P_site"/>
</dbReference>
<dbReference type="PRINTS" id="PR00119">
    <property type="entry name" value="CATATPASE"/>
</dbReference>
<feature type="transmembrane region" description="Helical" evidence="10">
    <location>
        <begin position="465"/>
        <end position="492"/>
    </location>
</feature>
<feature type="transmembrane region" description="Helical" evidence="10">
    <location>
        <begin position="810"/>
        <end position="837"/>
    </location>
</feature>
<dbReference type="InterPro" id="IPR006121">
    <property type="entry name" value="HMA_dom"/>
</dbReference>
<dbReference type="SUPFAM" id="SSF81665">
    <property type="entry name" value="Calcium ATPase, transmembrane domain M"/>
    <property type="match status" value="1"/>
</dbReference>
<dbReference type="InterPro" id="IPR036163">
    <property type="entry name" value="HMA_dom_sf"/>
</dbReference>
<reference evidence="13 14" key="1">
    <citation type="submission" date="2024-02" db="EMBL/GenBank/DDBJ databases">
        <authorList>
            <person name="Chen Y."/>
            <person name="Shah S."/>
            <person name="Dougan E. K."/>
            <person name="Thang M."/>
            <person name="Chan C."/>
        </authorList>
    </citation>
    <scope>NUCLEOTIDE SEQUENCE [LARGE SCALE GENOMIC DNA]</scope>
</reference>
<feature type="region of interest" description="Disordered" evidence="11">
    <location>
        <begin position="1132"/>
        <end position="1160"/>
    </location>
</feature>
<evidence type="ECO:0000256" key="5">
    <source>
        <dbReference type="ARBA" id="ARBA00022741"/>
    </source>
</evidence>
<dbReference type="Proteomes" id="UP001642484">
    <property type="component" value="Unassembled WGS sequence"/>
</dbReference>
<evidence type="ECO:0000256" key="2">
    <source>
        <dbReference type="ARBA" id="ARBA00006024"/>
    </source>
</evidence>
<dbReference type="PROSITE" id="PS50846">
    <property type="entry name" value="HMA_2"/>
    <property type="match status" value="1"/>
</dbReference>
<feature type="transmembrane region" description="Helical" evidence="10">
    <location>
        <begin position="218"/>
        <end position="251"/>
    </location>
</feature>
<gene>
    <name evidence="13" type="ORF">CCMP2556_LOCUS43210</name>
</gene>
<feature type="region of interest" description="Disordered" evidence="11">
    <location>
        <begin position="1056"/>
        <end position="1118"/>
    </location>
</feature>
<dbReference type="PROSITE" id="PS00154">
    <property type="entry name" value="ATPASE_E1_E2"/>
    <property type="match status" value="1"/>
</dbReference>
<evidence type="ECO:0000313" key="14">
    <source>
        <dbReference type="Proteomes" id="UP001642484"/>
    </source>
</evidence>
<dbReference type="SFLD" id="SFLDS00003">
    <property type="entry name" value="Haloacid_Dehalogenase"/>
    <property type="match status" value="1"/>
</dbReference>
<keyword evidence="8 10" id="KW-1133">Transmembrane helix</keyword>
<dbReference type="SFLD" id="SFLDF00027">
    <property type="entry name" value="p-type_atpase"/>
    <property type="match status" value="1"/>
</dbReference>
<dbReference type="Gene3D" id="3.40.1110.10">
    <property type="entry name" value="Calcium-transporting ATPase, cytoplasmic domain N"/>
    <property type="match status" value="1"/>
</dbReference>
<dbReference type="InterPro" id="IPR023214">
    <property type="entry name" value="HAD_sf"/>
</dbReference>
<dbReference type="Gene3D" id="3.40.50.1000">
    <property type="entry name" value="HAD superfamily/HAD-like"/>
    <property type="match status" value="1"/>
</dbReference>
<sequence>MTDGQAQPADDGTGEELQEKDLNVSIPPPPEAQHDRPARKRANKTKTSFIQESDDCTAGEELQQADVNVSLPLPPDADHDRPARKRPDKTKTSFMQDFCACCTHTEQVDDLNPTVIGECLEHLAIKTRFSIRNICCDSEVRLIERIVTPLPGVESVSINTFQKICIAVHCPSCTTPDSIVEKLNRSGLGAALLGQGNMEINPEAPSLRDMFHRHSRQVLVVVSALLLTMGLVGSGEVLLLLALVVGLLAILRESLVTLRKGQIDISTLVVLASLAAAMQGERADSALVVLLFNISKVVESVALNRVSSALRAVLQLQAVHTVHLVEGKAVPVSELKPGDEIALRPGEECPADGLVSKGSASCSEAALSGESRPVHKQKGDLISSGAVILNGYLEVTLTTASSQSALSLIEAQVEEAQMKRTDKHLMIQRFARLWTPSIIFAVLVICILIPLLTNGDFQTWSHRGLVVLLTACPCAIVIGAPLATTCAIAAAASHGLLIKRPETVEKLPHIAAVGLDKTGTLTKGELSVLAAEKLGDPNLEEEVVLKWAAALELRSSHPIAAAIVSKALGCVGEALEYTDLPEVTNFRVLPGVGIQGFVPSKTGSSKVILGNKRALDVANADPSDHSRFIAFQEKYHHHTAVAIMIDGKLQFGLALNDTIRQEAAKMVEDFKTIGFKPAMLTGDTAEAGAFVAQSLGLDDELCRFAMTPDQKHEWVASSESEGRHVLILGDGINDATALAAAHVGVAIGETGAALAAQSADIVMMTDKLYRLPQCVLLCRYALRIERLNIAIPCIVKLLQAGIAMAMDIKLWIVVVADLGTLLLALLLGISVLSPAFWQSPGSGILTVSKTRRFRRRLRQYEQFSGADYSVAGVAMPVHKPQPKSLETSLSAPSLGKDDSFNMRSTTGSLPNIPSVALYAAPSYSSLYSDPEDLEPGPGTYDIGQSFGRQQLSQNFSEPSAPLIAKHGKAWSKTMITKDHLMAMMARDSPAPGTYIPRLVKSEARVRFGTSKRPDLCDTHFRAPGPVYEVRGSPDNPPAHIRFSKANRFALDDRSLAESLGSTGPGQYEVKGSVDGSGKHGRSFGASHRAYDRVRFPGSEKEGQGRSSPGPGPPLPYQLAGRSISFCRAERLPGDRNERAPGPGAYEVHEKPNPDMKTQSVYSFGRPSARSRMDFKTMKMLQASSLWGIN</sequence>
<evidence type="ECO:0000256" key="1">
    <source>
        <dbReference type="ARBA" id="ARBA00004141"/>
    </source>
</evidence>
<evidence type="ECO:0000256" key="6">
    <source>
        <dbReference type="ARBA" id="ARBA00022840"/>
    </source>
</evidence>
<dbReference type="Gene3D" id="2.70.150.10">
    <property type="entry name" value="Calcium-transporting ATPase, cytoplasmic transduction domain A"/>
    <property type="match status" value="1"/>
</dbReference>
<dbReference type="InterPro" id="IPR059000">
    <property type="entry name" value="ATPase_P-type_domA"/>
</dbReference>
<evidence type="ECO:0000256" key="10">
    <source>
        <dbReference type="RuleBase" id="RU362081"/>
    </source>
</evidence>
<dbReference type="EMBL" id="CAXAMN010024784">
    <property type="protein sequence ID" value="CAK9089837.1"/>
    <property type="molecule type" value="Genomic_DNA"/>
</dbReference>
<dbReference type="SUPFAM" id="SSF55008">
    <property type="entry name" value="HMA, heavy metal-associated domain"/>
    <property type="match status" value="1"/>
</dbReference>
<keyword evidence="9 10" id="KW-0472">Membrane</keyword>
<evidence type="ECO:0000256" key="8">
    <source>
        <dbReference type="ARBA" id="ARBA00022989"/>
    </source>
</evidence>
<dbReference type="PANTHER" id="PTHR48085:SF5">
    <property type="entry name" value="CADMIUM_ZINC-TRANSPORTING ATPASE HMA4-RELATED"/>
    <property type="match status" value="1"/>
</dbReference>
<feature type="domain" description="HMA" evidence="12">
    <location>
        <begin position="125"/>
        <end position="191"/>
    </location>
</feature>
<dbReference type="NCBIfam" id="TIGR01525">
    <property type="entry name" value="ATPase-IB_hvy"/>
    <property type="match status" value="1"/>
</dbReference>